<dbReference type="CDD" id="cd00291">
    <property type="entry name" value="SirA_YedF_YeeD"/>
    <property type="match status" value="1"/>
</dbReference>
<protein>
    <submittedName>
        <fullName evidence="2">Putative redox protein, regulator of disulfide bond formation</fullName>
    </submittedName>
</protein>
<dbReference type="EMBL" id="JPGK01000002">
    <property type="protein sequence ID" value="KGA94789.1"/>
    <property type="molecule type" value="Genomic_DNA"/>
</dbReference>
<dbReference type="InterPro" id="IPR001455">
    <property type="entry name" value="TusA-like"/>
</dbReference>
<name>A0A094X8C3_9BACT</name>
<dbReference type="SUPFAM" id="SSF64307">
    <property type="entry name" value="SirA-like"/>
    <property type="match status" value="1"/>
</dbReference>
<dbReference type="Pfam" id="PF01206">
    <property type="entry name" value="TusA"/>
    <property type="match status" value="1"/>
</dbReference>
<reference evidence="2 3" key="1">
    <citation type="submission" date="2014-06" db="EMBL/GenBank/DDBJ databases">
        <title>Draft genome sequence of iron oxidizing acidophile Leptospirillum ferriphilum DSM14647.</title>
        <authorList>
            <person name="Cardenas J.P."/>
            <person name="Lazcano M."/>
            <person name="Ossandon F.J."/>
            <person name="Corbett M."/>
            <person name="Holmes D.S."/>
            <person name="Watkin E."/>
        </authorList>
    </citation>
    <scope>NUCLEOTIDE SEQUENCE [LARGE SCALE GENOMIC DNA]</scope>
    <source>
        <strain evidence="2 3">DSM 14647</strain>
    </source>
</reference>
<organism evidence="2 3">
    <name type="scientific">Leptospirillum ferriphilum</name>
    <dbReference type="NCBI Taxonomy" id="178606"/>
    <lineage>
        <taxon>Bacteria</taxon>
        <taxon>Pseudomonadati</taxon>
        <taxon>Nitrospirota</taxon>
        <taxon>Nitrospiria</taxon>
        <taxon>Nitrospirales</taxon>
        <taxon>Nitrospiraceae</taxon>
        <taxon>Leptospirillum</taxon>
    </lineage>
</organism>
<evidence type="ECO:0000259" key="1">
    <source>
        <dbReference type="Pfam" id="PF01206"/>
    </source>
</evidence>
<evidence type="ECO:0000313" key="2">
    <source>
        <dbReference type="EMBL" id="KGA94789.1"/>
    </source>
</evidence>
<dbReference type="Gene3D" id="3.30.110.40">
    <property type="entry name" value="TusA-like domain"/>
    <property type="match status" value="1"/>
</dbReference>
<comment type="caution">
    <text evidence="2">The sequence shown here is derived from an EMBL/GenBank/DDBJ whole genome shotgun (WGS) entry which is preliminary data.</text>
</comment>
<evidence type="ECO:0000313" key="3">
    <source>
        <dbReference type="Proteomes" id="UP000029452"/>
    </source>
</evidence>
<proteinExistence type="predicted"/>
<dbReference type="Proteomes" id="UP000029452">
    <property type="component" value="Unassembled WGS sequence"/>
</dbReference>
<feature type="domain" description="UPF0033" evidence="1">
    <location>
        <begin position="2"/>
        <end position="39"/>
    </location>
</feature>
<dbReference type="PATRIC" id="fig|178606.4.peg.751"/>
<accession>A0A094X8C3</accession>
<gene>
    <name evidence="2" type="ORF">LptCag_2219</name>
</gene>
<sequence>MISTDPGSRPDMEAWTKKTGHSLIEFKKEEDKFKFWIKKTHP</sequence>
<dbReference type="AlphaFoldDB" id="A0A094X8C3"/>
<dbReference type="InterPro" id="IPR036868">
    <property type="entry name" value="TusA-like_sf"/>
</dbReference>